<feature type="domain" description="Methylguanine DNA methyltransferase ribonuclease-like" evidence="3">
    <location>
        <begin position="3"/>
        <end position="78"/>
    </location>
</feature>
<protein>
    <submittedName>
        <fullName evidence="4">Methylated-DNA--[protein]-cysteine S-methyltransferase</fullName>
        <ecNumber evidence="4">2.1.1.63</ecNumber>
    </submittedName>
</protein>
<accession>A0ABW8CB94</accession>
<gene>
    <name evidence="4" type="ORF">ACIGXA_24565</name>
</gene>
<dbReference type="GO" id="GO:0032259">
    <property type="term" value="P:methylation"/>
    <property type="evidence" value="ECO:0007669"/>
    <property type="project" value="UniProtKB-KW"/>
</dbReference>
<dbReference type="Pfam" id="PF02870">
    <property type="entry name" value="Methyltransf_1N"/>
    <property type="match status" value="1"/>
</dbReference>
<dbReference type="InterPro" id="IPR036631">
    <property type="entry name" value="MGMT_N_sf"/>
</dbReference>
<dbReference type="Gene3D" id="3.30.160.70">
    <property type="entry name" value="Methylated DNA-protein cysteine methyltransferase domain"/>
    <property type="match status" value="1"/>
</dbReference>
<organism evidence="4 5">
    <name type="scientific">Streptomyces fildesensis</name>
    <dbReference type="NCBI Taxonomy" id="375757"/>
    <lineage>
        <taxon>Bacteria</taxon>
        <taxon>Bacillati</taxon>
        <taxon>Actinomycetota</taxon>
        <taxon>Actinomycetes</taxon>
        <taxon>Kitasatosporales</taxon>
        <taxon>Streptomycetaceae</taxon>
        <taxon>Streptomyces</taxon>
    </lineage>
</organism>
<evidence type="ECO:0000313" key="4">
    <source>
        <dbReference type="EMBL" id="MFI9103702.1"/>
    </source>
</evidence>
<dbReference type="SUPFAM" id="SSF46767">
    <property type="entry name" value="Methylated DNA-protein cysteine methyltransferase, C-terminal domain"/>
    <property type="match status" value="1"/>
</dbReference>
<dbReference type="CDD" id="cd06445">
    <property type="entry name" value="ATase"/>
    <property type="match status" value="1"/>
</dbReference>
<dbReference type="PANTHER" id="PTHR10815:SF5">
    <property type="entry name" value="METHYLATED-DNA--PROTEIN-CYSTEINE METHYLTRANSFERASE"/>
    <property type="match status" value="1"/>
</dbReference>
<dbReference type="EMBL" id="JBITYG010000007">
    <property type="protein sequence ID" value="MFI9103702.1"/>
    <property type="molecule type" value="Genomic_DNA"/>
</dbReference>
<evidence type="ECO:0000259" key="2">
    <source>
        <dbReference type="Pfam" id="PF01035"/>
    </source>
</evidence>
<dbReference type="Proteomes" id="UP001614394">
    <property type="component" value="Unassembled WGS sequence"/>
</dbReference>
<comment type="caution">
    <text evidence="4">The sequence shown here is derived from an EMBL/GenBank/DDBJ whole genome shotgun (WGS) entry which is preliminary data.</text>
</comment>
<dbReference type="InterPro" id="IPR036388">
    <property type="entry name" value="WH-like_DNA-bd_sf"/>
</dbReference>
<dbReference type="Pfam" id="PF01035">
    <property type="entry name" value="DNA_binding_1"/>
    <property type="match status" value="1"/>
</dbReference>
<dbReference type="InterPro" id="IPR036217">
    <property type="entry name" value="MethylDNA_cys_MeTrfase_DNAb"/>
</dbReference>
<sequence>MTLYSIAESPLGDLLLVGEASATARSGVALTSLSMPGQKGAPVVEDDWRRDDEVFSDVARQLRAYFNGSAKTFELEFAPTGTEFQQRVWDALDDIPYGTTTTYGHLADQLGVERAEVRAVGAAIGANPLLVVRPCHRVVGADGSMRGYAGGVPRKQDLLIHEGALQPVLI</sequence>
<dbReference type="SUPFAM" id="SSF53155">
    <property type="entry name" value="Methylated DNA-protein cysteine methyltransferase domain"/>
    <property type="match status" value="1"/>
</dbReference>
<dbReference type="EC" id="2.1.1.63" evidence="4"/>
<reference evidence="4 5" key="1">
    <citation type="submission" date="2024-10" db="EMBL/GenBank/DDBJ databases">
        <title>The Natural Products Discovery Center: Release of the First 8490 Sequenced Strains for Exploring Actinobacteria Biosynthetic Diversity.</title>
        <authorList>
            <person name="Kalkreuter E."/>
            <person name="Kautsar S.A."/>
            <person name="Yang D."/>
            <person name="Bader C.D."/>
            <person name="Teijaro C.N."/>
            <person name="Fluegel L."/>
            <person name="Davis C.M."/>
            <person name="Simpson J.R."/>
            <person name="Lauterbach L."/>
            <person name="Steele A.D."/>
            <person name="Gui C."/>
            <person name="Meng S."/>
            <person name="Li G."/>
            <person name="Viehrig K."/>
            <person name="Ye F."/>
            <person name="Su P."/>
            <person name="Kiefer A.F."/>
            <person name="Nichols A."/>
            <person name="Cepeda A.J."/>
            <person name="Yan W."/>
            <person name="Fan B."/>
            <person name="Jiang Y."/>
            <person name="Adhikari A."/>
            <person name="Zheng C.-J."/>
            <person name="Schuster L."/>
            <person name="Cowan T.M."/>
            <person name="Smanski M.J."/>
            <person name="Chevrette M.G."/>
            <person name="De Carvalho L.P.S."/>
            <person name="Shen B."/>
        </authorList>
    </citation>
    <scope>NUCLEOTIDE SEQUENCE [LARGE SCALE GENOMIC DNA]</scope>
    <source>
        <strain evidence="4 5">NPDC053399</strain>
    </source>
</reference>
<dbReference type="InterPro" id="IPR008332">
    <property type="entry name" value="MethylG_MeTrfase_N"/>
</dbReference>
<name>A0ABW8CB94_9ACTN</name>
<keyword evidence="1" id="KW-0227">DNA damage</keyword>
<evidence type="ECO:0000313" key="5">
    <source>
        <dbReference type="Proteomes" id="UP001614394"/>
    </source>
</evidence>
<evidence type="ECO:0000256" key="1">
    <source>
        <dbReference type="ARBA" id="ARBA00022763"/>
    </source>
</evidence>
<dbReference type="GO" id="GO:0003908">
    <property type="term" value="F:methylated-DNA-[protein]-cysteine S-methyltransferase activity"/>
    <property type="evidence" value="ECO:0007669"/>
    <property type="project" value="UniProtKB-EC"/>
</dbReference>
<evidence type="ECO:0000259" key="3">
    <source>
        <dbReference type="Pfam" id="PF02870"/>
    </source>
</evidence>
<keyword evidence="5" id="KW-1185">Reference proteome</keyword>
<dbReference type="PANTHER" id="PTHR10815">
    <property type="entry name" value="METHYLATED-DNA--PROTEIN-CYSTEINE METHYLTRANSFERASE"/>
    <property type="match status" value="1"/>
</dbReference>
<dbReference type="NCBIfam" id="TIGR00589">
    <property type="entry name" value="ogt"/>
    <property type="match status" value="1"/>
</dbReference>
<keyword evidence="4" id="KW-0489">Methyltransferase</keyword>
<keyword evidence="4" id="KW-0808">Transferase</keyword>
<dbReference type="RefSeq" id="WP_399653103.1">
    <property type="nucleotide sequence ID" value="NZ_JBITYG010000007.1"/>
</dbReference>
<dbReference type="InterPro" id="IPR014048">
    <property type="entry name" value="MethylDNA_cys_MeTrfase_DNA-bd"/>
</dbReference>
<proteinExistence type="predicted"/>
<feature type="domain" description="Methylated-DNA-[protein]-cysteine S-methyltransferase DNA binding" evidence="2">
    <location>
        <begin position="83"/>
        <end position="164"/>
    </location>
</feature>
<dbReference type="Gene3D" id="1.10.10.10">
    <property type="entry name" value="Winged helix-like DNA-binding domain superfamily/Winged helix DNA-binding domain"/>
    <property type="match status" value="1"/>
</dbReference>